<protein>
    <submittedName>
        <fullName evidence="6">General odorant-binding protein 56a-like</fullName>
    </submittedName>
</protein>
<dbReference type="InterPro" id="IPR006170">
    <property type="entry name" value="PBP/GOBP"/>
</dbReference>
<reference evidence="6" key="1">
    <citation type="submission" date="2025-08" db="UniProtKB">
        <authorList>
            <consortium name="RefSeq"/>
        </authorList>
    </citation>
    <scope>IDENTIFICATION</scope>
    <source>
        <strain evidence="6">Aabys</strain>
        <tissue evidence="6">Whole body</tissue>
    </source>
</reference>
<evidence type="ECO:0000256" key="2">
    <source>
        <dbReference type="ARBA" id="ARBA00008098"/>
    </source>
</evidence>
<evidence type="ECO:0000256" key="1">
    <source>
        <dbReference type="ARBA" id="ARBA00004613"/>
    </source>
</evidence>
<evidence type="ECO:0000313" key="6">
    <source>
        <dbReference type="RefSeq" id="XP_058983544.1"/>
    </source>
</evidence>
<dbReference type="CDD" id="cd23992">
    <property type="entry name" value="PBP_GOBP"/>
    <property type="match status" value="1"/>
</dbReference>
<dbReference type="SMART" id="SM00708">
    <property type="entry name" value="PhBP"/>
    <property type="match status" value="1"/>
</dbReference>
<name>A0ABM3VCN5_MUSDO</name>
<gene>
    <name evidence="6" type="primary">LOC101891888</name>
</gene>
<dbReference type="SUPFAM" id="SSF47565">
    <property type="entry name" value="Insect pheromone/odorant-binding proteins"/>
    <property type="match status" value="1"/>
</dbReference>
<sequence length="173" mass="19203">MAQRSHQYRRFLTTVNEASSKGKVHSNSNSSHMPIMKTILKAFITLAVVCLVASALASPLELSEEQKVKAREHIEECAKQENVPEEDVLKFRNKDVENPSKAFKCLGTCFIERAGTLKNDELQDDVVIAKLGGLVGEEKAKAVLEKCKGIKAEDRCETGYKIFQCFHAANAAY</sequence>
<dbReference type="PANTHER" id="PTHR11857">
    <property type="entry name" value="ODORANT BINDING PROTEIN-RELATED"/>
    <property type="match status" value="1"/>
</dbReference>
<dbReference type="Proteomes" id="UP001652621">
    <property type="component" value="Unplaced"/>
</dbReference>
<evidence type="ECO:0000313" key="5">
    <source>
        <dbReference type="Proteomes" id="UP001652621"/>
    </source>
</evidence>
<organism evidence="5 6">
    <name type="scientific">Musca domestica</name>
    <name type="common">House fly</name>
    <dbReference type="NCBI Taxonomy" id="7370"/>
    <lineage>
        <taxon>Eukaryota</taxon>
        <taxon>Metazoa</taxon>
        <taxon>Ecdysozoa</taxon>
        <taxon>Arthropoda</taxon>
        <taxon>Hexapoda</taxon>
        <taxon>Insecta</taxon>
        <taxon>Pterygota</taxon>
        <taxon>Neoptera</taxon>
        <taxon>Endopterygota</taxon>
        <taxon>Diptera</taxon>
        <taxon>Brachycera</taxon>
        <taxon>Muscomorpha</taxon>
        <taxon>Muscoidea</taxon>
        <taxon>Muscidae</taxon>
        <taxon>Musca</taxon>
    </lineage>
</organism>
<evidence type="ECO:0000256" key="4">
    <source>
        <dbReference type="ARBA" id="ARBA00022729"/>
    </source>
</evidence>
<dbReference type="GeneID" id="101891888"/>
<accession>A0ABM3VCN5</accession>
<evidence type="ECO:0000256" key="3">
    <source>
        <dbReference type="ARBA" id="ARBA00022525"/>
    </source>
</evidence>
<comment type="subcellular location">
    <subcellularLocation>
        <location evidence="1">Secreted</location>
    </subcellularLocation>
</comment>
<keyword evidence="3" id="KW-0964">Secreted</keyword>
<dbReference type="Pfam" id="PF01395">
    <property type="entry name" value="PBP_GOBP"/>
    <property type="match status" value="1"/>
</dbReference>
<comment type="similarity">
    <text evidence="2">Belongs to the PBP/GOBP family.</text>
</comment>
<keyword evidence="4" id="KW-0732">Signal</keyword>
<dbReference type="InterPro" id="IPR036728">
    <property type="entry name" value="PBP_GOBP_sf"/>
</dbReference>
<dbReference type="RefSeq" id="XP_058983544.1">
    <property type="nucleotide sequence ID" value="XM_059127561.1"/>
</dbReference>
<dbReference type="Gene3D" id="1.10.238.20">
    <property type="entry name" value="Pheromone/general odorant binding protein domain"/>
    <property type="match status" value="1"/>
</dbReference>
<proteinExistence type="inferred from homology"/>
<keyword evidence="5" id="KW-1185">Reference proteome</keyword>
<dbReference type="PANTHER" id="PTHR11857:SF43">
    <property type="entry name" value="GEO07291P1-RELATED"/>
    <property type="match status" value="1"/>
</dbReference>